<dbReference type="Pfam" id="PF11706">
    <property type="entry name" value="zf-CGNR"/>
    <property type="match status" value="1"/>
</dbReference>
<name>A0ABW2T7R6_9ACTN</name>
<evidence type="ECO:0000313" key="3">
    <source>
        <dbReference type="Proteomes" id="UP001596514"/>
    </source>
</evidence>
<protein>
    <submittedName>
        <fullName evidence="2">CGNR zinc finger domain-containing protein</fullName>
    </submittedName>
</protein>
<feature type="domain" description="Zinc finger CGNR" evidence="1">
    <location>
        <begin position="156"/>
        <end position="198"/>
    </location>
</feature>
<keyword evidence="3" id="KW-1185">Reference proteome</keyword>
<dbReference type="InterPro" id="IPR021005">
    <property type="entry name" value="Znf_CGNR"/>
</dbReference>
<dbReference type="PANTHER" id="PTHR35525">
    <property type="entry name" value="BLL6575 PROTEIN"/>
    <property type="match status" value="1"/>
</dbReference>
<evidence type="ECO:0000313" key="2">
    <source>
        <dbReference type="EMBL" id="MFC7604623.1"/>
    </source>
</evidence>
<dbReference type="InterPro" id="IPR023286">
    <property type="entry name" value="ABATE_dom_sf"/>
</dbReference>
<comment type="caution">
    <text evidence="2">The sequence shown here is derived from an EMBL/GenBank/DDBJ whole genome shotgun (WGS) entry which is preliminary data.</text>
</comment>
<accession>A0ABW2T7R6</accession>
<dbReference type="InterPro" id="IPR010852">
    <property type="entry name" value="ABATE"/>
</dbReference>
<reference evidence="3" key="1">
    <citation type="journal article" date="2019" name="Int. J. Syst. Evol. Microbiol.">
        <title>The Global Catalogue of Microorganisms (GCM) 10K type strain sequencing project: providing services to taxonomists for standard genome sequencing and annotation.</title>
        <authorList>
            <consortium name="The Broad Institute Genomics Platform"/>
            <consortium name="The Broad Institute Genome Sequencing Center for Infectious Disease"/>
            <person name="Wu L."/>
            <person name="Ma J."/>
        </authorList>
    </citation>
    <scope>NUCLEOTIDE SEQUENCE [LARGE SCALE GENOMIC DNA]</scope>
    <source>
        <strain evidence="3">JCM 10083</strain>
    </source>
</reference>
<organism evidence="2 3">
    <name type="scientific">Streptosporangium amethystogenes subsp. fukuiense</name>
    <dbReference type="NCBI Taxonomy" id="698418"/>
    <lineage>
        <taxon>Bacteria</taxon>
        <taxon>Bacillati</taxon>
        <taxon>Actinomycetota</taxon>
        <taxon>Actinomycetes</taxon>
        <taxon>Streptosporangiales</taxon>
        <taxon>Streptosporangiaceae</taxon>
        <taxon>Streptosporangium</taxon>
    </lineage>
</organism>
<dbReference type="RefSeq" id="WP_343970623.1">
    <property type="nucleotide sequence ID" value="NZ_BAAAGK010000087.1"/>
</dbReference>
<proteinExistence type="predicted"/>
<dbReference type="SUPFAM" id="SSF160904">
    <property type="entry name" value="Jann2411-like"/>
    <property type="match status" value="1"/>
</dbReference>
<sequence>MTVDPWRITRQPQIDSYVGSRIELAALLVNRLTVTSAHGREVTPPASGAERLAAIGEESVVTDRAPRALTVAEADRLAGIAARLRPAFGAGESITEVATALNDLLVRHAAVPSLHVDPGRPHRLAFHRPDAPLVDAWAADMGTALAMVIGVGQATRLGACQADGCDLVFFDTTRNGSRRFCDLSCQNRAKASAYRARRHAARHPAQDAASSTDLG</sequence>
<dbReference type="Gene3D" id="1.10.3300.10">
    <property type="entry name" value="Jann2411-like domain"/>
    <property type="match status" value="1"/>
</dbReference>
<dbReference type="EMBL" id="JBHTEE010000001">
    <property type="protein sequence ID" value="MFC7604623.1"/>
    <property type="molecule type" value="Genomic_DNA"/>
</dbReference>
<dbReference type="Proteomes" id="UP001596514">
    <property type="component" value="Unassembled WGS sequence"/>
</dbReference>
<dbReference type="PANTHER" id="PTHR35525:SF3">
    <property type="entry name" value="BLL6575 PROTEIN"/>
    <property type="match status" value="1"/>
</dbReference>
<gene>
    <name evidence="2" type="ORF">ACFQVD_31395</name>
</gene>
<evidence type="ECO:0000259" key="1">
    <source>
        <dbReference type="Pfam" id="PF11706"/>
    </source>
</evidence>